<accession>A0ABU8EYG5</accession>
<dbReference type="EMBL" id="JBAWKS010000002">
    <property type="protein sequence ID" value="MEI4552020.1"/>
    <property type="molecule type" value="Genomic_DNA"/>
</dbReference>
<comment type="caution">
    <text evidence="1">The sequence shown here is derived from an EMBL/GenBank/DDBJ whole genome shotgun (WGS) entry which is preliminary data.</text>
</comment>
<dbReference type="RefSeq" id="WP_336436893.1">
    <property type="nucleotide sequence ID" value="NZ_JBAWKS010000002.1"/>
</dbReference>
<evidence type="ECO:0000313" key="2">
    <source>
        <dbReference type="Proteomes" id="UP001382455"/>
    </source>
</evidence>
<dbReference type="Proteomes" id="UP001382455">
    <property type="component" value="Unassembled WGS sequence"/>
</dbReference>
<name>A0ABU8EYG5_9GAMM</name>
<protein>
    <recommendedName>
        <fullName evidence="3">Integrase</fullName>
    </recommendedName>
</protein>
<sequence>MIKPLFDTFAQLPYQIDYAQHHFNVGNYTHLSRLTQAQLDDLTFCLKYLQKVGIKSENSFNRFRNEIEKLLLWLWFKHNCGLASINKELLTKYTLFCQSPDATWCTLQHNARFKLRNDERYVNENWRPFKSAVMSYESRASMFTVLNHFCDALTQAAIIKSNPVKTLRKNDVILNKKNKPITRSKAINESMLRDAFARYKNDIHKMRNLFLLYLVKKAQLPLQAFSQQNAGFAPLLAHLDLTEQVLYVFDNNQLTPHRLCDIGLQIATCYKQLRGSAPTQDAPLLHRERGNGSYEVRQLRRLITAMEKEIS</sequence>
<gene>
    <name evidence="1" type="ORF">WAE96_20250</name>
</gene>
<proteinExistence type="predicted"/>
<reference evidence="1 2" key="1">
    <citation type="submission" date="2023-12" db="EMBL/GenBank/DDBJ databases">
        <title>Friends and Foes: Symbiotic and Algicidal bacterial influence on Karenia brevis blooms.</title>
        <authorList>
            <person name="Fei C."/>
            <person name="Mohamed A.R."/>
            <person name="Booker A."/>
            <person name="Arshad M."/>
            <person name="Klass S."/>
            <person name="Ahn S."/>
            <person name="Gilbert P.M."/>
            <person name="Heil C.A."/>
            <person name="Martinez J.M."/>
            <person name="Amin S.A."/>
        </authorList>
    </citation>
    <scope>NUCLEOTIDE SEQUENCE [LARGE SCALE GENOMIC DNA]</scope>
    <source>
        <strain evidence="1 2">CE15</strain>
    </source>
</reference>
<evidence type="ECO:0000313" key="1">
    <source>
        <dbReference type="EMBL" id="MEI4552020.1"/>
    </source>
</evidence>
<keyword evidence="2" id="KW-1185">Reference proteome</keyword>
<evidence type="ECO:0008006" key="3">
    <source>
        <dbReference type="Google" id="ProtNLM"/>
    </source>
</evidence>
<organism evidence="1 2">
    <name type="scientific">Pseudoalteromonas spongiae</name>
    <dbReference type="NCBI Taxonomy" id="298657"/>
    <lineage>
        <taxon>Bacteria</taxon>
        <taxon>Pseudomonadati</taxon>
        <taxon>Pseudomonadota</taxon>
        <taxon>Gammaproteobacteria</taxon>
        <taxon>Alteromonadales</taxon>
        <taxon>Pseudoalteromonadaceae</taxon>
        <taxon>Pseudoalteromonas</taxon>
    </lineage>
</organism>